<evidence type="ECO:0000313" key="6">
    <source>
        <dbReference type="Proteomes" id="UP001165083"/>
    </source>
</evidence>
<dbReference type="GO" id="GO:0004497">
    <property type="term" value="F:monooxygenase activity"/>
    <property type="evidence" value="ECO:0007669"/>
    <property type="project" value="InterPro"/>
</dbReference>
<evidence type="ECO:0000256" key="3">
    <source>
        <dbReference type="ARBA" id="ARBA00023002"/>
    </source>
</evidence>
<keyword evidence="6" id="KW-1185">Reference proteome</keyword>
<dbReference type="SUPFAM" id="SSF48264">
    <property type="entry name" value="Cytochrome P450"/>
    <property type="match status" value="1"/>
</dbReference>
<dbReference type="OrthoDB" id="1470350at2759"/>
<keyword evidence="3" id="KW-0560">Oxidoreductase</keyword>
<dbReference type="Proteomes" id="UP001165083">
    <property type="component" value="Unassembled WGS sequence"/>
</dbReference>
<proteinExistence type="inferred from homology"/>
<gene>
    <name evidence="5" type="ORF">Plil01_001001600</name>
</gene>
<name>A0A9W6WZS7_9STRA</name>
<evidence type="ECO:0000256" key="2">
    <source>
        <dbReference type="ARBA" id="ARBA00022723"/>
    </source>
</evidence>
<accession>A0A9W6WZS7</accession>
<protein>
    <submittedName>
        <fullName evidence="5">Unnamed protein product</fullName>
    </submittedName>
</protein>
<dbReference type="AlphaFoldDB" id="A0A9W6WZS7"/>
<dbReference type="Pfam" id="PF00067">
    <property type="entry name" value="p450"/>
    <property type="match status" value="1"/>
</dbReference>
<dbReference type="PANTHER" id="PTHR24296">
    <property type="entry name" value="CYTOCHROME P450"/>
    <property type="match status" value="1"/>
</dbReference>
<evidence type="ECO:0000256" key="4">
    <source>
        <dbReference type="ARBA" id="ARBA00023004"/>
    </source>
</evidence>
<evidence type="ECO:0000313" key="5">
    <source>
        <dbReference type="EMBL" id="GMF24439.1"/>
    </source>
</evidence>
<comment type="caution">
    <text evidence="5">The sequence shown here is derived from an EMBL/GenBank/DDBJ whole genome shotgun (WGS) entry which is preliminary data.</text>
</comment>
<reference evidence="5" key="1">
    <citation type="submission" date="2023-04" db="EMBL/GenBank/DDBJ databases">
        <title>Phytophthora lilii NBRC 32176.</title>
        <authorList>
            <person name="Ichikawa N."/>
            <person name="Sato H."/>
            <person name="Tonouchi N."/>
        </authorList>
    </citation>
    <scope>NUCLEOTIDE SEQUENCE</scope>
    <source>
        <strain evidence="5">NBRC 32176</strain>
    </source>
</reference>
<dbReference type="GO" id="GO:0016705">
    <property type="term" value="F:oxidoreductase activity, acting on paired donors, with incorporation or reduction of molecular oxygen"/>
    <property type="evidence" value="ECO:0007669"/>
    <property type="project" value="InterPro"/>
</dbReference>
<dbReference type="EMBL" id="BSXW01000515">
    <property type="protein sequence ID" value="GMF24439.1"/>
    <property type="molecule type" value="Genomic_DNA"/>
</dbReference>
<evidence type="ECO:0000256" key="1">
    <source>
        <dbReference type="ARBA" id="ARBA00010617"/>
    </source>
</evidence>
<dbReference type="GO" id="GO:0020037">
    <property type="term" value="F:heme binding"/>
    <property type="evidence" value="ECO:0007669"/>
    <property type="project" value="InterPro"/>
</dbReference>
<sequence length="160" mass="18286">MRTLRDSMTVIIQRHAEVLNDILRRASESGDTLDLFRLLNRFTIEAFAEIGFGEHMGCLDSDEAHPFQRAFDRAQLELTLRFVRPIWFWKIQRWLGVGAEGQLKRDIDVIDAMVLGIVDKLLAERSRSSLREGEGKDEIHTKVKILVSLFLGSGDFNVTA</sequence>
<keyword evidence="2" id="KW-0479">Metal-binding</keyword>
<comment type="similarity">
    <text evidence="1">Belongs to the cytochrome P450 family.</text>
</comment>
<organism evidence="5 6">
    <name type="scientific">Phytophthora lilii</name>
    <dbReference type="NCBI Taxonomy" id="2077276"/>
    <lineage>
        <taxon>Eukaryota</taxon>
        <taxon>Sar</taxon>
        <taxon>Stramenopiles</taxon>
        <taxon>Oomycota</taxon>
        <taxon>Peronosporomycetes</taxon>
        <taxon>Peronosporales</taxon>
        <taxon>Peronosporaceae</taxon>
        <taxon>Phytophthora</taxon>
    </lineage>
</organism>
<dbReference type="Gene3D" id="1.10.630.10">
    <property type="entry name" value="Cytochrome P450"/>
    <property type="match status" value="1"/>
</dbReference>
<dbReference type="GO" id="GO:0005506">
    <property type="term" value="F:iron ion binding"/>
    <property type="evidence" value="ECO:0007669"/>
    <property type="project" value="InterPro"/>
</dbReference>
<keyword evidence="4" id="KW-0408">Iron</keyword>
<dbReference type="InterPro" id="IPR036396">
    <property type="entry name" value="Cyt_P450_sf"/>
</dbReference>
<dbReference type="InterPro" id="IPR001128">
    <property type="entry name" value="Cyt_P450"/>
</dbReference>